<dbReference type="InterPro" id="IPR036603">
    <property type="entry name" value="RBP11-like"/>
</dbReference>
<dbReference type="SUPFAM" id="SSF55257">
    <property type="entry name" value="RBP11-like subunits of RNA polymerase"/>
    <property type="match status" value="2"/>
</dbReference>
<dbReference type="InterPro" id="IPR011263">
    <property type="entry name" value="DNA-dir_RNA_pol_RpoA/D/Rpb3"/>
</dbReference>
<dbReference type="GO" id="GO:0046983">
    <property type="term" value="F:protein dimerization activity"/>
    <property type="evidence" value="ECO:0007669"/>
    <property type="project" value="InterPro"/>
</dbReference>
<dbReference type="GO" id="GO:0003899">
    <property type="term" value="F:DNA-directed RNA polymerase activity"/>
    <property type="evidence" value="ECO:0007669"/>
    <property type="project" value="InterPro"/>
</dbReference>
<organism evidence="4">
    <name type="scientific">viral metagenome</name>
    <dbReference type="NCBI Taxonomy" id="1070528"/>
    <lineage>
        <taxon>unclassified sequences</taxon>
        <taxon>metagenomes</taxon>
        <taxon>organismal metagenomes</taxon>
    </lineage>
</organism>
<proteinExistence type="predicted"/>
<evidence type="ECO:0000256" key="1">
    <source>
        <dbReference type="ARBA" id="ARBA00022478"/>
    </source>
</evidence>
<dbReference type="SMART" id="SM00662">
    <property type="entry name" value="RPOLD"/>
    <property type="match status" value="1"/>
</dbReference>
<sequence length="329" mass="37219">MKFAGKEEKGILRFQLSGVDKSFANAIRRTLIGNIPIQVMKPEDCVIHTNTSRFTNEMIKLRLSCIPIHETNINKQLTIECTKKNDTTHLLYVTTEHFTPALFPPTKIDKTERYIDWLRLRPDEEISFTCKTGIGTSNQCGAYNSVATCSYGCTKDEAASERAWGEKERLITKEDWDFLDGKRYVIPHSFDFILETIGVFTNQQLLMLSSTILILQLEQCAKSVTITPSMTTMEDCFDVTITGDYTIGTITIPMQGDYTIGKLLEYELYQRFLAKEITYVAFYKKHPHDTVGILRVAAKGATPEAVRAMVEAASEASIKKCKEFSSLVQ</sequence>
<protein>
    <recommendedName>
        <fullName evidence="3">DNA-directed RNA polymerase RpoA/D/Rpb3-type domain-containing protein</fullName>
    </recommendedName>
</protein>
<dbReference type="GO" id="GO:0000428">
    <property type="term" value="C:DNA-directed RNA polymerase complex"/>
    <property type="evidence" value="ECO:0007669"/>
    <property type="project" value="UniProtKB-KW"/>
</dbReference>
<dbReference type="InterPro" id="IPR050518">
    <property type="entry name" value="Rpo3/RPB3_RNA_Pol_subunit"/>
</dbReference>
<keyword evidence="1" id="KW-0240">DNA-directed RNA polymerase</keyword>
<dbReference type="AlphaFoldDB" id="A0A6C0HX28"/>
<accession>A0A6C0HX28</accession>
<dbReference type="Gene3D" id="3.30.1360.10">
    <property type="entry name" value="RNA polymerase, RBP11-like subunit"/>
    <property type="match status" value="2"/>
</dbReference>
<dbReference type="PANTHER" id="PTHR11800:SF2">
    <property type="entry name" value="DNA-DIRECTED RNA POLYMERASE II SUBUNIT RPB3"/>
    <property type="match status" value="1"/>
</dbReference>
<dbReference type="SUPFAM" id="SSF56553">
    <property type="entry name" value="Insert subdomain of RNA polymerase alpha subunit"/>
    <property type="match status" value="1"/>
</dbReference>
<evidence type="ECO:0000256" key="2">
    <source>
        <dbReference type="ARBA" id="ARBA00023163"/>
    </source>
</evidence>
<name>A0A6C0HX28_9ZZZZ</name>
<evidence type="ECO:0000259" key="3">
    <source>
        <dbReference type="SMART" id="SM00662"/>
    </source>
</evidence>
<keyword evidence="2" id="KW-0804">Transcription</keyword>
<dbReference type="EMBL" id="MN740041">
    <property type="protein sequence ID" value="QHT85338.1"/>
    <property type="molecule type" value="Genomic_DNA"/>
</dbReference>
<dbReference type="PANTHER" id="PTHR11800">
    <property type="entry name" value="DNA-DIRECTED RNA POLYMERASE"/>
    <property type="match status" value="1"/>
</dbReference>
<dbReference type="Gene3D" id="2.170.120.12">
    <property type="entry name" value="DNA-directed RNA polymerase, insert domain"/>
    <property type="match status" value="1"/>
</dbReference>
<feature type="domain" description="DNA-directed RNA polymerase RpoA/D/Rpb3-type" evidence="3">
    <location>
        <begin position="11"/>
        <end position="223"/>
    </location>
</feature>
<dbReference type="InterPro" id="IPR036643">
    <property type="entry name" value="RNApol_insert_sf"/>
</dbReference>
<evidence type="ECO:0000313" key="4">
    <source>
        <dbReference type="EMBL" id="QHT85338.1"/>
    </source>
</evidence>
<reference evidence="4" key="1">
    <citation type="journal article" date="2020" name="Nature">
        <title>Giant virus diversity and host interactions through global metagenomics.</title>
        <authorList>
            <person name="Schulz F."/>
            <person name="Roux S."/>
            <person name="Paez-Espino D."/>
            <person name="Jungbluth S."/>
            <person name="Walsh D.A."/>
            <person name="Denef V.J."/>
            <person name="McMahon K.D."/>
            <person name="Konstantinidis K.T."/>
            <person name="Eloe-Fadrosh E.A."/>
            <person name="Kyrpides N.C."/>
            <person name="Woyke T."/>
        </authorList>
    </citation>
    <scope>NUCLEOTIDE SEQUENCE</scope>
    <source>
        <strain evidence="4">GVMAG-M-3300023184-17</strain>
    </source>
</reference>
<dbReference type="GO" id="GO:0006351">
    <property type="term" value="P:DNA-templated transcription"/>
    <property type="evidence" value="ECO:0007669"/>
    <property type="project" value="InterPro"/>
</dbReference>